<dbReference type="GO" id="GO:0015562">
    <property type="term" value="F:efflux transmembrane transporter activity"/>
    <property type="evidence" value="ECO:0007669"/>
    <property type="project" value="InterPro"/>
</dbReference>
<dbReference type="AlphaFoldDB" id="A0A1I7EUU0"/>
<feature type="coiled-coil region" evidence="2">
    <location>
        <begin position="318"/>
        <end position="363"/>
    </location>
</feature>
<dbReference type="Pfam" id="PF02321">
    <property type="entry name" value="OEP"/>
    <property type="match status" value="2"/>
</dbReference>
<dbReference type="EMBL" id="FPBL01000001">
    <property type="protein sequence ID" value="SFU27663.1"/>
    <property type="molecule type" value="Genomic_DNA"/>
</dbReference>
<feature type="chain" id="PRO_5010304302" evidence="3">
    <location>
        <begin position="28"/>
        <end position="433"/>
    </location>
</feature>
<sequence>MWKSTVIRCSVLFILALWAVLPSNSQAYDITVSLEEAERLALTRNRNLRFAQRNIEAAAAETLNAAAFPNPTLAISGDHLNLKSNPTAFGSRTPTESQIRIDQTFERGDKRALRMAQAGSELTATRLDFDDTLRQTRLNVRNAWFELKLAEHNVDLNSIIASQAEGILELARRRYQAGDLSGADLGRFEADAARAQAGVRTAESTLTRARTALGILLADENHALQLVTQGDWPEEKIKLPDTATITTAISQRPDTLAATARVEAARHHVGLAQARRTRDVTVSLQYERQPADITQPRNSLGFEVSIPLFLGNNFEGDIRRAHAEMALAEDQLEAIRARTQAEINQLVDELQRASDRWHALQEQALPAARRTASAAELAFSKGAISALEFLDAQRILRAAELDTLQARSDLAQAHAALDAALEITISKEQEPAS</sequence>
<dbReference type="SUPFAM" id="SSF56954">
    <property type="entry name" value="Outer membrane efflux proteins (OEP)"/>
    <property type="match status" value="1"/>
</dbReference>
<reference evidence="4 5" key="1">
    <citation type="submission" date="2016-10" db="EMBL/GenBank/DDBJ databases">
        <authorList>
            <person name="de Groot N.N."/>
        </authorList>
    </citation>
    <scope>NUCLEOTIDE SEQUENCE [LARGE SCALE GENOMIC DNA]</scope>
    <source>
        <strain evidence="4 5">Nm24</strain>
    </source>
</reference>
<dbReference type="InterPro" id="IPR003423">
    <property type="entry name" value="OMP_efflux"/>
</dbReference>
<comment type="similarity">
    <text evidence="1">Belongs to the outer membrane factor (OMF) (TC 1.B.17) family.</text>
</comment>
<dbReference type="PANTHER" id="PTHR30203">
    <property type="entry name" value="OUTER MEMBRANE CATION EFFLUX PROTEIN"/>
    <property type="match status" value="1"/>
</dbReference>
<dbReference type="Gene3D" id="1.20.1600.10">
    <property type="entry name" value="Outer membrane efflux proteins (OEP)"/>
    <property type="match status" value="1"/>
</dbReference>
<dbReference type="PANTHER" id="PTHR30203:SF30">
    <property type="entry name" value="OUTER MEMBRANE PROTEIN-RELATED"/>
    <property type="match status" value="1"/>
</dbReference>
<keyword evidence="3" id="KW-0732">Signal</keyword>
<evidence type="ECO:0000256" key="2">
    <source>
        <dbReference type="SAM" id="Coils"/>
    </source>
</evidence>
<keyword evidence="2" id="KW-0175">Coiled coil</keyword>
<evidence type="ECO:0000313" key="5">
    <source>
        <dbReference type="Proteomes" id="UP000183926"/>
    </source>
</evidence>
<dbReference type="OrthoDB" id="9763626at2"/>
<feature type="signal peptide" evidence="3">
    <location>
        <begin position="1"/>
        <end position="27"/>
    </location>
</feature>
<evidence type="ECO:0000256" key="3">
    <source>
        <dbReference type="SAM" id="SignalP"/>
    </source>
</evidence>
<protein>
    <submittedName>
        <fullName evidence="4">Outer membrane protein, cobalt-zinc-cadmium efflux system</fullName>
    </submittedName>
</protein>
<gene>
    <name evidence="4" type="ORF">SAMN05216339_10175</name>
</gene>
<accession>A0A1I7EUU0</accession>
<proteinExistence type="inferred from homology"/>
<dbReference type="Proteomes" id="UP000183926">
    <property type="component" value="Unassembled WGS sequence"/>
</dbReference>
<evidence type="ECO:0000313" key="4">
    <source>
        <dbReference type="EMBL" id="SFU27663.1"/>
    </source>
</evidence>
<dbReference type="InterPro" id="IPR010131">
    <property type="entry name" value="MdtP/NodT-like"/>
</dbReference>
<evidence type="ECO:0000256" key="1">
    <source>
        <dbReference type="ARBA" id="ARBA00007613"/>
    </source>
</evidence>
<name>A0A1I7EUU0_9PROT</name>
<organism evidence="4 5">
    <name type="scientific">Nitrosomonas eutropha</name>
    <dbReference type="NCBI Taxonomy" id="916"/>
    <lineage>
        <taxon>Bacteria</taxon>
        <taxon>Pseudomonadati</taxon>
        <taxon>Pseudomonadota</taxon>
        <taxon>Betaproteobacteria</taxon>
        <taxon>Nitrosomonadales</taxon>
        <taxon>Nitrosomonadaceae</taxon>
        <taxon>Nitrosomonas</taxon>
    </lineage>
</organism>